<dbReference type="AlphaFoldDB" id="A0A6J5XBQ2"/>
<evidence type="ECO:0000256" key="5">
    <source>
        <dbReference type="ARBA" id="ARBA00022723"/>
    </source>
</evidence>
<evidence type="ECO:0000313" key="10">
    <source>
        <dbReference type="EMBL" id="CAB4308544.1"/>
    </source>
</evidence>
<evidence type="ECO:0000256" key="3">
    <source>
        <dbReference type="ARBA" id="ARBA00010617"/>
    </source>
</evidence>
<comment type="subcellular location">
    <subcellularLocation>
        <location evidence="2">Membrane</location>
    </subcellularLocation>
</comment>
<accession>A0A6J5XBQ2</accession>
<reference evidence="11" key="1">
    <citation type="journal article" date="2020" name="Genome Biol.">
        <title>Gamete binning: chromosome-level and haplotype-resolved genome assembly enabled by high-throughput single-cell sequencing of gamete genomes.</title>
        <authorList>
            <person name="Campoy J.A."/>
            <person name="Sun H."/>
            <person name="Goel M."/>
            <person name="Jiao W.-B."/>
            <person name="Folz-Donahue K."/>
            <person name="Wang N."/>
            <person name="Rubio M."/>
            <person name="Liu C."/>
            <person name="Kukat C."/>
            <person name="Ruiz D."/>
            <person name="Huettel B."/>
            <person name="Schneeberger K."/>
        </authorList>
    </citation>
    <scope>NUCLEOTIDE SEQUENCE [LARGE SCALE GENOMIC DNA]</scope>
    <source>
        <strain evidence="11">cv. Rojo Pasion</strain>
    </source>
</reference>
<dbReference type="InterPro" id="IPR001128">
    <property type="entry name" value="Cyt_P450"/>
</dbReference>
<dbReference type="GO" id="GO:0020037">
    <property type="term" value="F:heme binding"/>
    <property type="evidence" value="ECO:0007669"/>
    <property type="project" value="InterPro"/>
</dbReference>
<name>A0A6J5XBQ2_PRUAR</name>
<dbReference type="Proteomes" id="UP000507245">
    <property type="component" value="Unassembled WGS sequence"/>
</dbReference>
<keyword evidence="5" id="KW-0479">Metal-binding</keyword>
<dbReference type="Gene3D" id="1.10.630.10">
    <property type="entry name" value="Cytochrome P450"/>
    <property type="match status" value="1"/>
</dbReference>
<dbReference type="GO" id="GO:0004497">
    <property type="term" value="F:monooxygenase activity"/>
    <property type="evidence" value="ECO:0007669"/>
    <property type="project" value="UniProtKB-KW"/>
</dbReference>
<evidence type="ECO:0000256" key="6">
    <source>
        <dbReference type="ARBA" id="ARBA00023002"/>
    </source>
</evidence>
<evidence type="ECO:0008006" key="12">
    <source>
        <dbReference type="Google" id="ProtNLM"/>
    </source>
</evidence>
<proteinExistence type="inferred from homology"/>
<dbReference type="GO" id="GO:0005506">
    <property type="term" value="F:iron ion binding"/>
    <property type="evidence" value="ECO:0007669"/>
    <property type="project" value="InterPro"/>
</dbReference>
<comment type="similarity">
    <text evidence="3">Belongs to the cytochrome P450 family.</text>
</comment>
<keyword evidence="7" id="KW-0408">Iron</keyword>
<dbReference type="GO" id="GO:0016705">
    <property type="term" value="F:oxidoreductase activity, acting on paired donors, with incorporation or reduction of molecular oxygen"/>
    <property type="evidence" value="ECO:0007669"/>
    <property type="project" value="InterPro"/>
</dbReference>
<evidence type="ECO:0000256" key="1">
    <source>
        <dbReference type="ARBA" id="ARBA00001971"/>
    </source>
</evidence>
<comment type="cofactor">
    <cofactor evidence="1">
        <name>heme</name>
        <dbReference type="ChEBI" id="CHEBI:30413"/>
    </cofactor>
</comment>
<evidence type="ECO:0000256" key="2">
    <source>
        <dbReference type="ARBA" id="ARBA00004370"/>
    </source>
</evidence>
<keyword evidence="8" id="KW-0503">Monooxygenase</keyword>
<evidence type="ECO:0000256" key="7">
    <source>
        <dbReference type="ARBA" id="ARBA00023004"/>
    </source>
</evidence>
<gene>
    <name evidence="10" type="ORF">ORAREDHAP_LOCUS28074</name>
</gene>
<evidence type="ECO:0000256" key="4">
    <source>
        <dbReference type="ARBA" id="ARBA00022617"/>
    </source>
</evidence>
<dbReference type="InterPro" id="IPR036396">
    <property type="entry name" value="Cyt_P450_sf"/>
</dbReference>
<evidence type="ECO:0000256" key="9">
    <source>
        <dbReference type="ARBA" id="ARBA00023136"/>
    </source>
</evidence>
<dbReference type="GO" id="GO:0016020">
    <property type="term" value="C:membrane"/>
    <property type="evidence" value="ECO:0007669"/>
    <property type="project" value="UniProtKB-SubCell"/>
</dbReference>
<dbReference type="PANTHER" id="PTHR47943:SF2">
    <property type="entry name" value="CYTOCHROME P450"/>
    <property type="match status" value="1"/>
</dbReference>
<protein>
    <recommendedName>
        <fullName evidence="12">Cytochrome P450</fullName>
    </recommendedName>
</protein>
<keyword evidence="9" id="KW-0472">Membrane</keyword>
<evidence type="ECO:0000256" key="8">
    <source>
        <dbReference type="ARBA" id="ARBA00023033"/>
    </source>
</evidence>
<evidence type="ECO:0000313" key="11">
    <source>
        <dbReference type="Proteomes" id="UP000507245"/>
    </source>
</evidence>
<dbReference type="EMBL" id="CAEKKB010000004">
    <property type="protein sequence ID" value="CAB4308544.1"/>
    <property type="molecule type" value="Genomic_DNA"/>
</dbReference>
<sequence length="99" mass="11364">MSCQMVFGMKYMDEEFDARGFKSVVKEGTQLLSAPKLGDYIPFIAPLDLQGFTKRMKSVNKAFDTFFEKIIEEHLQSNDEERTKDFVDVMVGFMGSEES</sequence>
<keyword evidence="6" id="KW-0560">Oxidoreductase</keyword>
<keyword evidence="11" id="KW-1185">Reference proteome</keyword>
<keyword evidence="4" id="KW-0349">Heme</keyword>
<dbReference type="Pfam" id="PF00067">
    <property type="entry name" value="p450"/>
    <property type="match status" value="1"/>
</dbReference>
<dbReference type="OrthoDB" id="2789670at2759"/>
<organism evidence="10 11">
    <name type="scientific">Prunus armeniaca</name>
    <name type="common">Apricot</name>
    <name type="synonym">Armeniaca vulgaris</name>
    <dbReference type="NCBI Taxonomy" id="36596"/>
    <lineage>
        <taxon>Eukaryota</taxon>
        <taxon>Viridiplantae</taxon>
        <taxon>Streptophyta</taxon>
        <taxon>Embryophyta</taxon>
        <taxon>Tracheophyta</taxon>
        <taxon>Spermatophyta</taxon>
        <taxon>Magnoliopsida</taxon>
        <taxon>eudicotyledons</taxon>
        <taxon>Gunneridae</taxon>
        <taxon>Pentapetalae</taxon>
        <taxon>rosids</taxon>
        <taxon>fabids</taxon>
        <taxon>Rosales</taxon>
        <taxon>Rosaceae</taxon>
        <taxon>Amygdaloideae</taxon>
        <taxon>Amygdaleae</taxon>
        <taxon>Prunus</taxon>
    </lineage>
</organism>
<dbReference type="PANTHER" id="PTHR47943">
    <property type="entry name" value="CYTOCHROME P450 93A3-LIKE"/>
    <property type="match status" value="1"/>
</dbReference>
<dbReference type="SUPFAM" id="SSF48264">
    <property type="entry name" value="Cytochrome P450"/>
    <property type="match status" value="1"/>
</dbReference>